<feature type="transmembrane region" description="Helical" evidence="2">
    <location>
        <begin position="149"/>
        <end position="169"/>
    </location>
</feature>
<protein>
    <submittedName>
        <fullName evidence="4">Putative Sulfatase</fullName>
    </submittedName>
</protein>
<accession>A0A0W0VEW7</accession>
<keyword evidence="5" id="KW-1185">Reference proteome</keyword>
<dbReference type="PANTHER" id="PTHR42693">
    <property type="entry name" value="ARYLSULFATASE FAMILY MEMBER"/>
    <property type="match status" value="1"/>
</dbReference>
<feature type="domain" description="Sulfatase N-terminal" evidence="3">
    <location>
        <begin position="185"/>
        <end position="525"/>
    </location>
</feature>
<feature type="transmembrane region" description="Helical" evidence="2">
    <location>
        <begin position="48"/>
        <end position="69"/>
    </location>
</feature>
<dbReference type="EMBL" id="LNYJ01000004">
    <property type="protein sequence ID" value="KTD18663.1"/>
    <property type="molecule type" value="Genomic_DNA"/>
</dbReference>
<dbReference type="SUPFAM" id="SSF53649">
    <property type="entry name" value="Alkaline phosphatase-like"/>
    <property type="match status" value="1"/>
</dbReference>
<comment type="similarity">
    <text evidence="1">Belongs to the sulfatase family.</text>
</comment>
<feature type="transmembrane region" description="Helical" evidence="2">
    <location>
        <begin position="121"/>
        <end position="143"/>
    </location>
</feature>
<sequence>MKYYVHSYFLNFAWFNAFFLSLQFIFILSQTGNFMNAVHLPASVYGEIAFAVLMQIVLYFLLCLVQSIWFWGIRNYFKSLSLAQVQAGIFFITVLALTSLNCHFFPMSWFSRLFLPECPSLLIKTVLFLSLAAIFFLSINAIFKSLILYRAHGLAAIGVIAAFTVLILHEAKAKVHDKAKATLANVIFIGVDSLSAQYINPNLTPNIYKFAKDSTAFRETITPLARTFPAWTSILTGDYPLHHGARYNLMPSDEVNKNGSLGWVLKNKGYETIYVTDDRQFSKISYDFGFDHILGPKAGVNDFLLGTFYDFPLSNLLINFKISHWLFPYNHLNRASYFSYYPTSLHNALLDAIKTRTTQAPLFLAVHFTLPHWPYVWASSSPAGITNDFSFYEREDLYLKAIHEADTQVGRTLDSLEKEGYLSNSLLLILSDHGEAIYRKGSRAIDRKKYQGNDPEHLADYFRRKTTTTLETSVGHGSDLLSPSQFHSLLYFKIFKNSQLLNRKQVIDERVSLIDIAPTILSFLNIRSSKSFDGISLLHAILNGKTLPSRAIFMESGALPNYLVSEKNLTQLAKLMYQVNPKNNWLEIRKDRIPLFDAMKLYAILEGDWLLALYPDDYQYISILLNTRSGQWSDDMNSSFARHSPATGLLQNLLSFYGKELAAYPKSRMRPHLLEESLNGFIFQNR</sequence>
<dbReference type="Pfam" id="PF00884">
    <property type="entry name" value="Sulfatase"/>
    <property type="match status" value="1"/>
</dbReference>
<reference evidence="4 5" key="1">
    <citation type="submission" date="2015-11" db="EMBL/GenBank/DDBJ databases">
        <title>Genomic analysis of 38 Legionella species identifies large and diverse effector repertoires.</title>
        <authorList>
            <person name="Burstein D."/>
            <person name="Amaro F."/>
            <person name="Zusman T."/>
            <person name="Lifshitz Z."/>
            <person name="Cohen O."/>
            <person name="Gilbert J.A."/>
            <person name="Pupko T."/>
            <person name="Shuman H.A."/>
            <person name="Segal G."/>
        </authorList>
    </citation>
    <scope>NUCLEOTIDE SEQUENCE [LARGE SCALE GENOMIC DNA]</scope>
    <source>
        <strain evidence="4 5">BL-540</strain>
    </source>
</reference>
<dbReference type="InterPro" id="IPR017850">
    <property type="entry name" value="Alkaline_phosphatase_core_sf"/>
</dbReference>
<evidence type="ECO:0000313" key="5">
    <source>
        <dbReference type="Proteomes" id="UP000055035"/>
    </source>
</evidence>
<dbReference type="InterPro" id="IPR050738">
    <property type="entry name" value="Sulfatase"/>
</dbReference>
<evidence type="ECO:0000256" key="2">
    <source>
        <dbReference type="SAM" id="Phobius"/>
    </source>
</evidence>
<dbReference type="Proteomes" id="UP000055035">
    <property type="component" value="Unassembled WGS sequence"/>
</dbReference>
<dbReference type="InterPro" id="IPR000917">
    <property type="entry name" value="Sulfatase_N"/>
</dbReference>
<keyword evidence="2" id="KW-1133">Transmembrane helix</keyword>
<keyword evidence="2" id="KW-0812">Transmembrane</keyword>
<keyword evidence="2" id="KW-0472">Membrane</keyword>
<feature type="transmembrane region" description="Helical" evidence="2">
    <location>
        <begin position="89"/>
        <end position="109"/>
    </location>
</feature>
<dbReference type="STRING" id="456.Ljor_0327"/>
<gene>
    <name evidence="4" type="ORF">Ljor_0327</name>
</gene>
<dbReference type="PANTHER" id="PTHR42693:SF33">
    <property type="entry name" value="ARYLSULFATASE"/>
    <property type="match status" value="1"/>
</dbReference>
<evidence type="ECO:0000313" key="4">
    <source>
        <dbReference type="EMBL" id="KTD18663.1"/>
    </source>
</evidence>
<dbReference type="RefSeq" id="WP_058469909.1">
    <property type="nucleotide sequence ID" value="NZ_LNYJ01000004.1"/>
</dbReference>
<dbReference type="GO" id="GO:0004065">
    <property type="term" value="F:arylsulfatase activity"/>
    <property type="evidence" value="ECO:0007669"/>
    <property type="project" value="TreeGrafter"/>
</dbReference>
<evidence type="ECO:0000259" key="3">
    <source>
        <dbReference type="Pfam" id="PF00884"/>
    </source>
</evidence>
<dbReference type="PATRIC" id="fig|456.5.peg.345"/>
<organism evidence="4 5">
    <name type="scientific">Legionella jordanis</name>
    <dbReference type="NCBI Taxonomy" id="456"/>
    <lineage>
        <taxon>Bacteria</taxon>
        <taxon>Pseudomonadati</taxon>
        <taxon>Pseudomonadota</taxon>
        <taxon>Gammaproteobacteria</taxon>
        <taxon>Legionellales</taxon>
        <taxon>Legionellaceae</taxon>
        <taxon>Legionella</taxon>
    </lineage>
</organism>
<name>A0A0W0VEW7_9GAMM</name>
<dbReference type="Gene3D" id="3.40.720.10">
    <property type="entry name" value="Alkaline Phosphatase, subunit A"/>
    <property type="match status" value="1"/>
</dbReference>
<dbReference type="AlphaFoldDB" id="A0A0W0VEW7"/>
<proteinExistence type="inferred from homology"/>
<comment type="caution">
    <text evidence="4">The sequence shown here is derived from an EMBL/GenBank/DDBJ whole genome shotgun (WGS) entry which is preliminary data.</text>
</comment>
<feature type="transmembrane region" description="Helical" evidence="2">
    <location>
        <begin position="6"/>
        <end position="28"/>
    </location>
</feature>
<evidence type="ECO:0000256" key="1">
    <source>
        <dbReference type="ARBA" id="ARBA00008779"/>
    </source>
</evidence>